<protein>
    <recommendedName>
        <fullName evidence="3">HPt domain-containing protein</fullName>
    </recommendedName>
</protein>
<dbReference type="AlphaFoldDB" id="A0A147GPX6"/>
<proteinExistence type="predicted"/>
<gene>
    <name evidence="4" type="ORF">NS331_18080</name>
</gene>
<feature type="domain" description="HPt" evidence="3">
    <location>
        <begin position="22"/>
        <end position="92"/>
    </location>
</feature>
<reference evidence="4 5" key="1">
    <citation type="journal article" date="2016" name="Front. Microbiol.">
        <title>Genomic Resource of Rice Seed Associated Bacteria.</title>
        <authorList>
            <person name="Midha S."/>
            <person name="Bansal K."/>
            <person name="Sharma S."/>
            <person name="Kumar N."/>
            <person name="Patil P.P."/>
            <person name="Chaudhry V."/>
            <person name="Patil P.B."/>
        </authorList>
    </citation>
    <scope>NUCLEOTIDE SEQUENCE [LARGE SCALE GENOMIC DNA]</scope>
    <source>
        <strain evidence="4 5">NS331</strain>
    </source>
</reference>
<dbReference type="Pfam" id="PF01627">
    <property type="entry name" value="Hpt"/>
    <property type="match status" value="1"/>
</dbReference>
<name>A0A147GPX6_9BURK</name>
<dbReference type="RefSeq" id="WP_058643345.1">
    <property type="nucleotide sequence ID" value="NZ_LDSL01000121.1"/>
</dbReference>
<feature type="region of interest" description="Disordered" evidence="2">
    <location>
        <begin position="90"/>
        <end position="111"/>
    </location>
</feature>
<dbReference type="InterPro" id="IPR008207">
    <property type="entry name" value="Sig_transdc_His_kin_Hpt_dom"/>
</dbReference>
<comment type="caution">
    <text evidence="4">The sequence shown here is derived from an EMBL/GenBank/DDBJ whole genome shotgun (WGS) entry which is preliminary data.</text>
</comment>
<sequence>MERQPPCPDDTFLAAEAALRARFLHGLAQRRAAIFGAADAAARRLALHRLAGAAGSFGFAQLGRLAREAEGRAAAGDPLPTLQAALDGLIDAHPNDTPWKSAASPPTTMRS</sequence>
<dbReference type="InterPro" id="IPR036641">
    <property type="entry name" value="HPT_dom_sf"/>
</dbReference>
<dbReference type="GO" id="GO:0004672">
    <property type="term" value="F:protein kinase activity"/>
    <property type="evidence" value="ECO:0007669"/>
    <property type="project" value="UniProtKB-ARBA"/>
</dbReference>
<evidence type="ECO:0000313" key="4">
    <source>
        <dbReference type="EMBL" id="KTT16789.1"/>
    </source>
</evidence>
<evidence type="ECO:0000313" key="5">
    <source>
        <dbReference type="Proteomes" id="UP000072741"/>
    </source>
</evidence>
<organism evidence="4 5">
    <name type="scientific">Pseudacidovorax intermedius</name>
    <dbReference type="NCBI Taxonomy" id="433924"/>
    <lineage>
        <taxon>Bacteria</taxon>
        <taxon>Pseudomonadati</taxon>
        <taxon>Pseudomonadota</taxon>
        <taxon>Betaproteobacteria</taxon>
        <taxon>Burkholderiales</taxon>
        <taxon>Comamonadaceae</taxon>
        <taxon>Pseudacidovorax</taxon>
    </lineage>
</organism>
<dbReference type="Gene3D" id="1.20.120.160">
    <property type="entry name" value="HPT domain"/>
    <property type="match status" value="1"/>
</dbReference>
<dbReference type="SUPFAM" id="SSF47226">
    <property type="entry name" value="Histidine-containing phosphotransfer domain, HPT domain"/>
    <property type="match status" value="1"/>
</dbReference>
<evidence type="ECO:0000256" key="2">
    <source>
        <dbReference type="SAM" id="MobiDB-lite"/>
    </source>
</evidence>
<accession>A0A147GPX6</accession>
<evidence type="ECO:0000256" key="1">
    <source>
        <dbReference type="ARBA" id="ARBA00023012"/>
    </source>
</evidence>
<keyword evidence="1" id="KW-0902">Two-component regulatory system</keyword>
<evidence type="ECO:0000259" key="3">
    <source>
        <dbReference type="Pfam" id="PF01627"/>
    </source>
</evidence>
<dbReference type="EMBL" id="LDSL01000121">
    <property type="protein sequence ID" value="KTT16789.1"/>
    <property type="molecule type" value="Genomic_DNA"/>
</dbReference>
<keyword evidence="5" id="KW-1185">Reference proteome</keyword>
<dbReference type="GO" id="GO:0000160">
    <property type="term" value="P:phosphorelay signal transduction system"/>
    <property type="evidence" value="ECO:0007669"/>
    <property type="project" value="UniProtKB-KW"/>
</dbReference>
<dbReference type="Proteomes" id="UP000072741">
    <property type="component" value="Unassembled WGS sequence"/>
</dbReference>